<feature type="chain" id="PRO_5012870513" evidence="2">
    <location>
        <begin position="21"/>
        <end position="753"/>
    </location>
</feature>
<evidence type="ECO:0000256" key="1">
    <source>
        <dbReference type="SAM" id="MobiDB-lite"/>
    </source>
</evidence>
<gene>
    <name evidence="3" type="ORF">A9Q84_05540</name>
</gene>
<feature type="signal peptide" evidence="2">
    <location>
        <begin position="1"/>
        <end position="20"/>
    </location>
</feature>
<proteinExistence type="predicted"/>
<dbReference type="Proteomes" id="UP000196531">
    <property type="component" value="Unassembled WGS sequence"/>
</dbReference>
<reference evidence="4" key="1">
    <citation type="journal article" date="2017" name="Proc. Natl. Acad. Sci. U.S.A.">
        <title>Simulation of Deepwater Horizon oil plume reveals substrate specialization within a complex community of hydrocarbon-degraders.</title>
        <authorList>
            <person name="Hu P."/>
            <person name="Dubinsky E.A."/>
            <person name="Probst A.J."/>
            <person name="Wang J."/>
            <person name="Sieber C.M.K."/>
            <person name="Tom L.M."/>
            <person name="Gardinali P."/>
            <person name="Banfield J.F."/>
            <person name="Atlas R.M."/>
            <person name="Andersen G.L."/>
        </authorList>
    </citation>
    <scope>NUCLEOTIDE SEQUENCE [LARGE SCALE GENOMIC DNA]</scope>
</reference>
<dbReference type="EMBL" id="MAAO01000004">
    <property type="protein sequence ID" value="OUR98876.1"/>
    <property type="molecule type" value="Genomic_DNA"/>
</dbReference>
<comment type="caution">
    <text evidence="3">The sequence shown here is derived from an EMBL/GenBank/DDBJ whole genome shotgun (WGS) entry which is preliminary data.</text>
</comment>
<keyword evidence="2" id="KW-0732">Signal</keyword>
<evidence type="ECO:0000313" key="4">
    <source>
        <dbReference type="Proteomes" id="UP000196531"/>
    </source>
</evidence>
<sequence>MKKILLYSALSLSLNSVALADTSANDLANQMALYENVKSSLVKQLKHNSYFLKSNSEKSLGSMVRDLENGANFSDLRNDLLVLAIQGSSEDLEENMVDFINYLVVNLNDISTKDDETILKWVNLLDFRMKTGELSDFELPVNEIINYFQQRVSFIEVSQSYEEGLFDRYSLLNRIVEQDAVFIKIMKPLFEREVLSVSSSVNSIEAYKRILNFKIQAKKHFSVTLNILNSLENINQKSLLTLKKGKKVNLDVVYENLDLYMTVFDRPENMLTKVSKESWIESIDARANVLYELWVALKSHGGKNIAKSFENQQFPKHPMSQIYFLRAYIESAEKLDVSELPGDFTIGNGINYYKKTIQEDFRGVVAGTGELRQYINEFNQVELLRFMLELESSKRKVHVSNRTDKEVGIYHQLVNHVIKANNIRYNKQLSLNSIQGLGESDFRSLENSRIETDIQNILSFCKVGGSCGEKLIPAGIYYSNVDLVLQGDIVRFHPLAMIYAPGKNITIKTSEMINPWLDTSGRLPNKTGFTPGRNGSKSSLVHSGGYHNITQGVSPGKQTNGDNGQRAGNILSRVNTPSFLPLYVAMGGVGASGHAGKESPQCSSGAFKVQTFSAGRVWTTQQAYQVHTGRRCSDWEWLDPPGHDRFKRKICVGYEKTYSTRHRTIGHDTRKNTQTFVSRGAGGNGGVAGHGGSITLNPSSMDQVKEYQVNFFVNPGVPGSGGKPSACGPSTDKLATLTGTSGKEGSAGSFHIQ</sequence>
<name>A0A1Y5FB92_9BACT</name>
<evidence type="ECO:0000256" key="2">
    <source>
        <dbReference type="SAM" id="SignalP"/>
    </source>
</evidence>
<accession>A0A1Y5FB92</accession>
<organism evidence="3 4">
    <name type="scientific">Halobacteriovorax marinus</name>
    <dbReference type="NCBI Taxonomy" id="97084"/>
    <lineage>
        <taxon>Bacteria</taxon>
        <taxon>Pseudomonadati</taxon>
        <taxon>Bdellovibrionota</taxon>
        <taxon>Bacteriovoracia</taxon>
        <taxon>Bacteriovoracales</taxon>
        <taxon>Halobacteriovoraceae</taxon>
        <taxon>Halobacteriovorax</taxon>
    </lineage>
</organism>
<protein>
    <submittedName>
        <fullName evidence="3">Uncharacterized protein</fullName>
    </submittedName>
</protein>
<feature type="compositionally biased region" description="Polar residues" evidence="1">
    <location>
        <begin position="549"/>
        <end position="563"/>
    </location>
</feature>
<dbReference type="AlphaFoldDB" id="A0A1Y5FB92"/>
<evidence type="ECO:0000313" key="3">
    <source>
        <dbReference type="EMBL" id="OUR98876.1"/>
    </source>
</evidence>
<feature type="region of interest" description="Disordered" evidence="1">
    <location>
        <begin position="549"/>
        <end position="568"/>
    </location>
</feature>